<name>Q8FN45_COREF</name>
<dbReference type="InterPro" id="IPR029065">
    <property type="entry name" value="Enolase_C-like"/>
</dbReference>
<dbReference type="SUPFAM" id="SSF54826">
    <property type="entry name" value="Enolase N-terminal domain-like"/>
    <property type="match status" value="1"/>
</dbReference>
<evidence type="ECO:0000256" key="2">
    <source>
        <dbReference type="ARBA" id="ARBA00005211"/>
    </source>
</evidence>
<dbReference type="Pfam" id="PF13378">
    <property type="entry name" value="MR_MLE_C"/>
    <property type="match status" value="1"/>
</dbReference>
<feature type="domain" description="Mandelate racemase/muconate lactonizing enzyme C-terminal" evidence="9">
    <location>
        <begin position="167"/>
        <end position="265"/>
    </location>
</feature>
<dbReference type="HOGENOM" id="CLU_030273_4_5_11"/>
<dbReference type="eggNOG" id="COG4948">
    <property type="taxonomic scope" value="Bacteria"/>
</dbReference>
<dbReference type="CDD" id="cd03318">
    <property type="entry name" value="MLE"/>
    <property type="match status" value="1"/>
</dbReference>
<evidence type="ECO:0000256" key="5">
    <source>
        <dbReference type="ARBA" id="ARBA00022723"/>
    </source>
</evidence>
<dbReference type="SFLD" id="SFLDG00180">
    <property type="entry name" value="muconate_cycloisomerase"/>
    <property type="match status" value="1"/>
</dbReference>
<dbReference type="GO" id="GO:0030145">
    <property type="term" value="F:manganese ion binding"/>
    <property type="evidence" value="ECO:0007669"/>
    <property type="project" value="InterPro"/>
</dbReference>
<dbReference type="InterPro" id="IPR013342">
    <property type="entry name" value="Mandelate_racemase_C"/>
</dbReference>
<dbReference type="InterPro" id="IPR029017">
    <property type="entry name" value="Enolase-like_N"/>
</dbReference>
<keyword evidence="6" id="KW-0058">Aromatic hydrocarbons catabolism</keyword>
<comment type="cofactor">
    <cofactor evidence="1">
        <name>Mn(2+)</name>
        <dbReference type="ChEBI" id="CHEBI:29035"/>
    </cofactor>
</comment>
<dbReference type="GO" id="GO:0018850">
    <property type="term" value="F:chloromuconate cycloisomerase activity"/>
    <property type="evidence" value="ECO:0007669"/>
    <property type="project" value="InterPro"/>
</dbReference>
<dbReference type="InterPro" id="IPR013341">
    <property type="entry name" value="Mandelate_racemase_N_dom"/>
</dbReference>
<dbReference type="STRING" id="196164.gene:10742734"/>
<keyword evidence="8 10" id="KW-0413">Isomerase</keyword>
<evidence type="ECO:0000256" key="7">
    <source>
        <dbReference type="ARBA" id="ARBA00023211"/>
    </source>
</evidence>
<dbReference type="SUPFAM" id="SSF51604">
    <property type="entry name" value="Enolase C-terminal domain-like"/>
    <property type="match status" value="1"/>
</dbReference>
<evidence type="ECO:0000259" key="9">
    <source>
        <dbReference type="SMART" id="SM00922"/>
    </source>
</evidence>
<proteinExistence type="inferred from homology"/>
<dbReference type="NCBIfam" id="TIGR02534">
    <property type="entry name" value="mucon_cyclo"/>
    <property type="match status" value="1"/>
</dbReference>
<dbReference type="EMBL" id="BA000035">
    <property type="protein sequence ID" value="BAC19113.1"/>
    <property type="molecule type" value="Genomic_DNA"/>
</dbReference>
<dbReference type="AlphaFoldDB" id="Q8FN45"/>
<evidence type="ECO:0000256" key="8">
    <source>
        <dbReference type="ARBA" id="ARBA00023235"/>
    </source>
</evidence>
<dbReference type="GO" id="GO:0009234">
    <property type="term" value="P:menaquinone biosynthetic process"/>
    <property type="evidence" value="ECO:0007669"/>
    <property type="project" value="UniProtKB-KW"/>
</dbReference>
<protein>
    <submittedName>
        <fullName evidence="10">Putative muconate cycloisomerase</fullName>
    </submittedName>
</protein>
<dbReference type="KEGG" id="cef:CE2303"/>
<dbReference type="Gene3D" id="3.30.390.10">
    <property type="entry name" value="Enolase-like, N-terminal domain"/>
    <property type="match status" value="1"/>
</dbReference>
<dbReference type="Proteomes" id="UP000001409">
    <property type="component" value="Chromosome"/>
</dbReference>
<dbReference type="SMART" id="SM00922">
    <property type="entry name" value="MR_MLE"/>
    <property type="match status" value="1"/>
</dbReference>
<keyword evidence="5" id="KW-0479">Metal-binding</keyword>
<evidence type="ECO:0000313" key="11">
    <source>
        <dbReference type="Proteomes" id="UP000001409"/>
    </source>
</evidence>
<dbReference type="Pfam" id="PF02746">
    <property type="entry name" value="MR_MLE_N"/>
    <property type="match status" value="1"/>
</dbReference>
<evidence type="ECO:0000313" key="10">
    <source>
        <dbReference type="EMBL" id="BAC19113.1"/>
    </source>
</evidence>
<dbReference type="PANTHER" id="PTHR48073:SF2">
    <property type="entry name" value="O-SUCCINYLBENZOATE SYNTHASE"/>
    <property type="match status" value="1"/>
</dbReference>
<reference evidence="10 11" key="1">
    <citation type="journal article" date="2003" name="Genome Res.">
        <title>Comparative complete genome sequence analysis of the amino acid replacements responsible for the thermostability of Corynebacterium efficiens.</title>
        <authorList>
            <person name="Nishio Y."/>
            <person name="Nakamura Y."/>
            <person name="Kawarabayasi Y."/>
            <person name="Usuda Y."/>
            <person name="Kimura E."/>
            <person name="Sugimoto S."/>
            <person name="Matsui K."/>
            <person name="Yamagishi A."/>
            <person name="Kikuchi H."/>
            <person name="Ikeo K."/>
            <person name="Gojobori T."/>
        </authorList>
    </citation>
    <scope>NUCLEOTIDE SEQUENCE [LARGE SCALE GENOMIC DNA]</scope>
    <source>
        <strain evidence="11">DSM 44549 / YS-314 / AJ 12310 / JCM 11189 / NBRC 100395</strain>
    </source>
</reference>
<keyword evidence="4" id="KW-0474">Menaquinone biosynthesis</keyword>
<organism evidence="10 11">
    <name type="scientific">Corynebacterium efficiens (strain DSM 44549 / YS-314 / AJ 12310 / JCM 11189 / NBRC 100395)</name>
    <dbReference type="NCBI Taxonomy" id="196164"/>
    <lineage>
        <taxon>Bacteria</taxon>
        <taxon>Bacillati</taxon>
        <taxon>Actinomycetota</taxon>
        <taxon>Actinomycetes</taxon>
        <taxon>Mycobacteriales</taxon>
        <taxon>Corynebacteriaceae</taxon>
        <taxon>Corynebacterium</taxon>
    </lineage>
</organism>
<dbReference type="SFLD" id="SFLDG01258">
    <property type="entry name" value="(chloro)muconate_cycloisomeras"/>
    <property type="match status" value="1"/>
</dbReference>
<dbReference type="InterPro" id="IPR036849">
    <property type="entry name" value="Enolase-like_C_sf"/>
</dbReference>
<dbReference type="Gene3D" id="3.20.20.120">
    <property type="entry name" value="Enolase-like C-terminal domain"/>
    <property type="match status" value="1"/>
</dbReference>
<evidence type="ECO:0000256" key="6">
    <source>
        <dbReference type="ARBA" id="ARBA00022797"/>
    </source>
</evidence>
<dbReference type="SFLD" id="SFLDS00001">
    <property type="entry name" value="Enolase"/>
    <property type="match status" value="1"/>
</dbReference>
<dbReference type="InterPro" id="IPR013370">
    <property type="entry name" value="Chloromuconate_cycloisomerase"/>
</dbReference>
<comment type="similarity">
    <text evidence="3">Belongs to the mandelate racemase/muconate lactonizing enzyme family.</text>
</comment>
<dbReference type="GO" id="GO:0018849">
    <property type="term" value="F:muconate cycloisomerase activity"/>
    <property type="evidence" value="ECO:0007669"/>
    <property type="project" value="InterPro"/>
</dbReference>
<dbReference type="GO" id="GO:0016854">
    <property type="term" value="F:racemase and epimerase activity"/>
    <property type="evidence" value="ECO:0007669"/>
    <property type="project" value="UniProtKB-ARBA"/>
</dbReference>
<sequence>MKSRSPFFRCRDFGRIESDLMADLTINRVESRILDVPLIRPHGFATTTSTVQHILLVSVHLDNGVTGYGEGVVPGGPWWGGESVETMKALVDGYLAPVLVGREVSELAGIMADLERVVARGRYAKAAVDVAMHDAWARALNVSVRDLLGGTVRTELDCTWALGVLPLEVAVEEIEERIATWGNRSFKLKMGAGEPAEDTRRVAELAREVGDRVSLRIDINARWDRLTALRYLPELADAGIELFEQPTPADDLETLREITRRTNVSVMADESVWTPAEALAVVKSQAADVIALKTTKHGGLLESKKIAAIAEAGGLACHGATSLEGPIGTAASLQFAASTKAVSYGTELFGPQLLKDTYVVQDIEYRDGLVIVPQGPGLGVELDMDKINFYTRN</sequence>
<keyword evidence="7" id="KW-0464">Manganese</keyword>
<evidence type="ECO:0000256" key="1">
    <source>
        <dbReference type="ARBA" id="ARBA00001936"/>
    </source>
</evidence>
<evidence type="ECO:0000256" key="4">
    <source>
        <dbReference type="ARBA" id="ARBA00022428"/>
    </source>
</evidence>
<keyword evidence="11" id="KW-1185">Reference proteome</keyword>
<accession>Q8FN45</accession>
<dbReference type="PANTHER" id="PTHR48073">
    <property type="entry name" value="O-SUCCINYLBENZOATE SYNTHASE-RELATED"/>
    <property type="match status" value="1"/>
</dbReference>
<comment type="pathway">
    <text evidence="2">Aromatic compound metabolism.</text>
</comment>
<evidence type="ECO:0000256" key="3">
    <source>
        <dbReference type="ARBA" id="ARBA00008031"/>
    </source>
</evidence>